<dbReference type="Pfam" id="PF11706">
    <property type="entry name" value="zf-CGNR"/>
    <property type="match status" value="1"/>
</dbReference>
<organism evidence="2 3">
    <name type="scientific">Amycolatopsis bullii</name>
    <dbReference type="NCBI Taxonomy" id="941987"/>
    <lineage>
        <taxon>Bacteria</taxon>
        <taxon>Bacillati</taxon>
        <taxon>Actinomycetota</taxon>
        <taxon>Actinomycetes</taxon>
        <taxon>Pseudonocardiales</taxon>
        <taxon>Pseudonocardiaceae</taxon>
        <taxon>Amycolatopsis</taxon>
    </lineage>
</organism>
<evidence type="ECO:0000259" key="1">
    <source>
        <dbReference type="Pfam" id="PF11706"/>
    </source>
</evidence>
<dbReference type="Proteomes" id="UP000649955">
    <property type="component" value="Unassembled WGS sequence"/>
</dbReference>
<keyword evidence="3" id="KW-1185">Reference proteome</keyword>
<name>A0ABQ3L134_9PSEU</name>
<dbReference type="Gene3D" id="1.10.3300.10">
    <property type="entry name" value="Jann2411-like domain"/>
    <property type="match status" value="1"/>
</dbReference>
<dbReference type="InterPro" id="IPR021005">
    <property type="entry name" value="Znf_CGNR"/>
</dbReference>
<dbReference type="InterPro" id="IPR023286">
    <property type="entry name" value="ABATE_dom_sf"/>
</dbReference>
<dbReference type="SUPFAM" id="SSF160904">
    <property type="entry name" value="Jann2411-like"/>
    <property type="match status" value="1"/>
</dbReference>
<accession>A0ABQ3L134</accession>
<dbReference type="EMBL" id="BNAW01000090">
    <property type="protein sequence ID" value="GHG50893.1"/>
    <property type="molecule type" value="Genomic_DNA"/>
</dbReference>
<dbReference type="PANTHER" id="PTHR35525:SF3">
    <property type="entry name" value="BLL6575 PROTEIN"/>
    <property type="match status" value="1"/>
</dbReference>
<feature type="domain" description="Zinc finger CGNR" evidence="1">
    <location>
        <begin position="139"/>
        <end position="182"/>
    </location>
</feature>
<protein>
    <recommendedName>
        <fullName evidence="1">Zinc finger CGNR domain-containing protein</fullName>
    </recommendedName>
</protein>
<dbReference type="InterPro" id="IPR010852">
    <property type="entry name" value="ABATE"/>
</dbReference>
<evidence type="ECO:0000313" key="2">
    <source>
        <dbReference type="EMBL" id="GHG50893.1"/>
    </source>
</evidence>
<comment type="caution">
    <text evidence="2">The sequence shown here is derived from an EMBL/GenBank/DDBJ whole genome shotgun (WGS) entry which is preliminary data.</text>
</comment>
<gene>
    <name evidence="2" type="ORF">GCM10017567_87190</name>
</gene>
<dbReference type="PANTHER" id="PTHR35525">
    <property type="entry name" value="BLL6575 PROTEIN"/>
    <property type="match status" value="1"/>
</dbReference>
<proteinExistence type="predicted"/>
<reference evidence="3" key="1">
    <citation type="journal article" date="2019" name="Int. J. Syst. Evol. Microbiol.">
        <title>The Global Catalogue of Microorganisms (GCM) 10K type strain sequencing project: providing services to taxonomists for standard genome sequencing and annotation.</title>
        <authorList>
            <consortium name="The Broad Institute Genomics Platform"/>
            <consortium name="The Broad Institute Genome Sequencing Center for Infectious Disease"/>
            <person name="Wu L."/>
            <person name="Ma J."/>
        </authorList>
    </citation>
    <scope>NUCLEOTIDE SEQUENCE [LARGE SCALE GENOMIC DNA]</scope>
    <source>
        <strain evidence="3">CGMCC 4.7680</strain>
    </source>
</reference>
<evidence type="ECO:0000313" key="3">
    <source>
        <dbReference type="Proteomes" id="UP000649955"/>
    </source>
</evidence>
<sequence>MAGDRVTGQYGDVFTFLSGRPCLDLTTTLQVRHREQPRELLTAPADVTRWLAEAGFGAGIAVDDAGLRRTVSLRETVHRLCSRAGRDGDRPALNAFAEPPPLVPYWTGTAVEYRGDLGQALSTLARDAVDLLAGPHAARIRECAHPDCSRLFLDASHAGRRRWCDMTACGTKVKSAGYRQRRRVADVPDAPRLGSP</sequence>
<dbReference type="Pfam" id="PF07336">
    <property type="entry name" value="ABATE"/>
    <property type="match status" value="1"/>
</dbReference>